<evidence type="ECO:0000313" key="1">
    <source>
        <dbReference type="EMBL" id="RYB91846.1"/>
    </source>
</evidence>
<evidence type="ECO:0000313" key="2">
    <source>
        <dbReference type="Proteomes" id="UP000294071"/>
    </source>
</evidence>
<sequence length="124" mass="13565">MHEEIGTPYGGEFGITVELGSVWGRRGIAPAVKTLLDGFISALHVHDLSSREHVAAALDEVGDGERLWELLNDPAMAILGPRRLVRPHGRGIAWNPADERCGFFQFTRSAQADAVTVRIHALSR</sequence>
<dbReference type="OrthoDB" id="3692101at2"/>
<reference evidence="1 2" key="1">
    <citation type="submission" date="2019-01" db="EMBL/GenBank/DDBJ databases">
        <title>Novel species of Nocardioides.</title>
        <authorList>
            <person name="Liu Q."/>
            <person name="Xin Y.-H."/>
        </authorList>
    </citation>
    <scope>NUCLEOTIDE SEQUENCE [LARGE SCALE GENOMIC DNA]</scope>
    <source>
        <strain evidence="1 2">CGMCC 4.6882</strain>
    </source>
</reference>
<protein>
    <submittedName>
        <fullName evidence="1">Uncharacterized protein</fullName>
    </submittedName>
</protein>
<accession>A0A4Q2RTA9</accession>
<gene>
    <name evidence="1" type="ORF">EUA93_17085</name>
</gene>
<keyword evidence="2" id="KW-1185">Reference proteome</keyword>
<dbReference type="EMBL" id="SDWT01000002">
    <property type="protein sequence ID" value="RYB91846.1"/>
    <property type="molecule type" value="Genomic_DNA"/>
</dbReference>
<name>A0A4Q2RTA9_9ACTN</name>
<organism evidence="1 2">
    <name type="scientific">Nocardioides oleivorans</name>
    <dbReference type="NCBI Taxonomy" id="273676"/>
    <lineage>
        <taxon>Bacteria</taxon>
        <taxon>Bacillati</taxon>
        <taxon>Actinomycetota</taxon>
        <taxon>Actinomycetes</taxon>
        <taxon>Propionibacteriales</taxon>
        <taxon>Nocardioidaceae</taxon>
        <taxon>Nocardioides</taxon>
    </lineage>
</organism>
<comment type="caution">
    <text evidence="1">The sequence shown here is derived from an EMBL/GenBank/DDBJ whole genome shotgun (WGS) entry which is preliminary data.</text>
</comment>
<dbReference type="Proteomes" id="UP000294071">
    <property type="component" value="Unassembled WGS sequence"/>
</dbReference>
<dbReference type="RefSeq" id="WP_129401512.1">
    <property type="nucleotide sequence ID" value="NZ_SDWT01000002.1"/>
</dbReference>
<dbReference type="AlphaFoldDB" id="A0A4Q2RTA9"/>
<proteinExistence type="predicted"/>